<evidence type="ECO:0000256" key="4">
    <source>
        <dbReference type="ARBA" id="ARBA00023163"/>
    </source>
</evidence>
<proteinExistence type="inferred from homology"/>
<dbReference type="InterPro" id="IPR036390">
    <property type="entry name" value="WH_DNA-bd_sf"/>
</dbReference>
<keyword evidence="2" id="KW-0805">Transcription regulation</keyword>
<dbReference type="OrthoDB" id="7492271at2"/>
<comment type="caution">
    <text evidence="6">The sequence shown here is derived from an EMBL/GenBank/DDBJ whole genome shotgun (WGS) entry which is preliminary data.</text>
</comment>
<dbReference type="PRINTS" id="PR00039">
    <property type="entry name" value="HTHLYSR"/>
</dbReference>
<gene>
    <name evidence="6" type="ORF">BLA27_20315</name>
</gene>
<sequence length="310" mass="34664">MRFMHRGEAMKIKDLEAFRAVMSTGSTQAAAELLGISQSAVSRRLTQLESDFEQELFFRDGSRLMPSRINGLLEPRIADVLERVSMLQQAVNDLKTGRFSEALLRVAVPPGISKVIMPKIIADFLRENPEARFEVLHGTYNVIERMLEEKQAEIGFLRLPFADKNLHSSELIRARSVCAIPIGHRLTSKDVIRPSDLHNEPLVMLGRGRPPRHDIDLTFSSNGLAPHIRLEAHSVSSACGFAAQGIGIALVNSLLIRDCEQLEIAIRPFVPDIPHHFAFAFPAKPELPEMAKHFIEHAVGALKSFDRELQ</sequence>
<name>A0A1J6HFB1_9HYPH</name>
<dbReference type="Pfam" id="PF03466">
    <property type="entry name" value="LysR_substrate"/>
    <property type="match status" value="1"/>
</dbReference>
<dbReference type="InterPro" id="IPR005119">
    <property type="entry name" value="LysR_subst-bd"/>
</dbReference>
<dbReference type="EMBL" id="MOEC01000025">
    <property type="protein sequence ID" value="OIS91644.1"/>
    <property type="molecule type" value="Genomic_DNA"/>
</dbReference>
<dbReference type="InterPro" id="IPR037424">
    <property type="entry name" value="NocR_PBP2"/>
</dbReference>
<dbReference type="GO" id="GO:0003700">
    <property type="term" value="F:DNA-binding transcription factor activity"/>
    <property type="evidence" value="ECO:0007669"/>
    <property type="project" value="InterPro"/>
</dbReference>
<dbReference type="Proteomes" id="UP000182985">
    <property type="component" value="Unassembled WGS sequence"/>
</dbReference>
<protein>
    <recommendedName>
        <fullName evidence="5">HTH lysR-type domain-containing protein</fullName>
    </recommendedName>
</protein>
<evidence type="ECO:0000259" key="5">
    <source>
        <dbReference type="PROSITE" id="PS50931"/>
    </source>
</evidence>
<dbReference type="CDD" id="cd08415">
    <property type="entry name" value="PBP2_LysR_opines_like"/>
    <property type="match status" value="1"/>
</dbReference>
<dbReference type="Pfam" id="PF00126">
    <property type="entry name" value="HTH_1"/>
    <property type="match status" value="1"/>
</dbReference>
<dbReference type="Gene3D" id="3.40.190.290">
    <property type="match status" value="1"/>
</dbReference>
<evidence type="ECO:0000256" key="3">
    <source>
        <dbReference type="ARBA" id="ARBA00023125"/>
    </source>
</evidence>
<dbReference type="InterPro" id="IPR036388">
    <property type="entry name" value="WH-like_DNA-bd_sf"/>
</dbReference>
<dbReference type="PANTHER" id="PTHR30427:SF1">
    <property type="entry name" value="TRANSCRIPTIONAL ACTIVATOR PROTEIN LYSR"/>
    <property type="match status" value="1"/>
</dbReference>
<dbReference type="InterPro" id="IPR000847">
    <property type="entry name" value="LysR_HTH_N"/>
</dbReference>
<keyword evidence="3" id="KW-0238">DNA-binding</keyword>
<feature type="domain" description="HTH lysR-type" evidence="5">
    <location>
        <begin position="10"/>
        <end position="67"/>
    </location>
</feature>
<dbReference type="PANTHER" id="PTHR30427">
    <property type="entry name" value="TRANSCRIPTIONAL ACTIVATOR PROTEIN LYSR"/>
    <property type="match status" value="1"/>
</dbReference>
<keyword evidence="7" id="KW-1185">Reference proteome</keyword>
<evidence type="ECO:0000256" key="2">
    <source>
        <dbReference type="ARBA" id="ARBA00023015"/>
    </source>
</evidence>
<evidence type="ECO:0000313" key="6">
    <source>
        <dbReference type="EMBL" id="OIS91644.1"/>
    </source>
</evidence>
<comment type="similarity">
    <text evidence="1">Belongs to the LysR transcriptional regulatory family.</text>
</comment>
<dbReference type="AlphaFoldDB" id="A0A1J6HFB1"/>
<keyword evidence="4" id="KW-0804">Transcription</keyword>
<accession>A0A1J6HFB1</accession>
<dbReference type="SUPFAM" id="SSF53850">
    <property type="entry name" value="Periplasmic binding protein-like II"/>
    <property type="match status" value="1"/>
</dbReference>
<dbReference type="PROSITE" id="PS50931">
    <property type="entry name" value="HTH_LYSR"/>
    <property type="match status" value="1"/>
</dbReference>
<evidence type="ECO:0000256" key="1">
    <source>
        <dbReference type="ARBA" id="ARBA00009437"/>
    </source>
</evidence>
<dbReference type="GO" id="GO:0010628">
    <property type="term" value="P:positive regulation of gene expression"/>
    <property type="evidence" value="ECO:0007669"/>
    <property type="project" value="TreeGrafter"/>
</dbReference>
<reference evidence="6 7" key="1">
    <citation type="submission" date="2016-10" db="EMBL/GenBank/DDBJ databases">
        <title>The Draft Genome Sequence of the Potato Rhizosphere Bacteria Ochrobactrum sp. IPA7.2.</title>
        <authorList>
            <person name="Gogoleva N.E."/>
            <person name="Khlopko Y.A."/>
            <person name="Burygin G.L."/>
            <person name="Plotnikov A.O."/>
        </authorList>
    </citation>
    <scope>NUCLEOTIDE SEQUENCE [LARGE SCALE GENOMIC DNA]</scope>
    <source>
        <strain evidence="6 7">IPA7.2</strain>
    </source>
</reference>
<evidence type="ECO:0000313" key="7">
    <source>
        <dbReference type="Proteomes" id="UP000182985"/>
    </source>
</evidence>
<dbReference type="SUPFAM" id="SSF46785">
    <property type="entry name" value="Winged helix' DNA-binding domain"/>
    <property type="match status" value="1"/>
</dbReference>
<dbReference type="Gene3D" id="1.10.10.10">
    <property type="entry name" value="Winged helix-like DNA-binding domain superfamily/Winged helix DNA-binding domain"/>
    <property type="match status" value="1"/>
</dbReference>
<dbReference type="GO" id="GO:0043565">
    <property type="term" value="F:sequence-specific DNA binding"/>
    <property type="evidence" value="ECO:0007669"/>
    <property type="project" value="TreeGrafter"/>
</dbReference>
<organism evidence="6 7">
    <name type="scientific">Brucella cytisi</name>
    <dbReference type="NCBI Taxonomy" id="407152"/>
    <lineage>
        <taxon>Bacteria</taxon>
        <taxon>Pseudomonadati</taxon>
        <taxon>Pseudomonadota</taxon>
        <taxon>Alphaproteobacteria</taxon>
        <taxon>Hyphomicrobiales</taxon>
        <taxon>Brucellaceae</taxon>
        <taxon>Brucella/Ochrobactrum group</taxon>
        <taxon>Brucella</taxon>
    </lineage>
</organism>